<dbReference type="InParanoid" id="A0A067M647"/>
<organism evidence="2 3">
    <name type="scientific">Botryobasidium botryosum (strain FD-172 SS1)</name>
    <dbReference type="NCBI Taxonomy" id="930990"/>
    <lineage>
        <taxon>Eukaryota</taxon>
        <taxon>Fungi</taxon>
        <taxon>Dikarya</taxon>
        <taxon>Basidiomycota</taxon>
        <taxon>Agaricomycotina</taxon>
        <taxon>Agaricomycetes</taxon>
        <taxon>Cantharellales</taxon>
        <taxon>Botryobasidiaceae</taxon>
        <taxon>Botryobasidium</taxon>
    </lineage>
</organism>
<dbReference type="HOGENOM" id="CLU_1467935_0_0_1"/>
<protein>
    <submittedName>
        <fullName evidence="2">Uncharacterized protein</fullName>
    </submittedName>
</protein>
<name>A0A067M647_BOTB1</name>
<dbReference type="AlphaFoldDB" id="A0A067M647"/>
<dbReference type="EMBL" id="KL198110">
    <property type="protein sequence ID" value="KDQ07307.1"/>
    <property type="molecule type" value="Genomic_DNA"/>
</dbReference>
<evidence type="ECO:0000256" key="1">
    <source>
        <dbReference type="SAM" id="MobiDB-lite"/>
    </source>
</evidence>
<proteinExistence type="predicted"/>
<dbReference type="Proteomes" id="UP000027195">
    <property type="component" value="Unassembled WGS sequence"/>
</dbReference>
<feature type="region of interest" description="Disordered" evidence="1">
    <location>
        <begin position="1"/>
        <end position="118"/>
    </location>
</feature>
<evidence type="ECO:0000313" key="2">
    <source>
        <dbReference type="EMBL" id="KDQ07307.1"/>
    </source>
</evidence>
<reference evidence="3" key="1">
    <citation type="journal article" date="2014" name="Proc. Natl. Acad. Sci. U.S.A.">
        <title>Extensive sampling of basidiomycete genomes demonstrates inadequacy of the white-rot/brown-rot paradigm for wood decay fungi.</title>
        <authorList>
            <person name="Riley R."/>
            <person name="Salamov A.A."/>
            <person name="Brown D.W."/>
            <person name="Nagy L.G."/>
            <person name="Floudas D."/>
            <person name="Held B.W."/>
            <person name="Levasseur A."/>
            <person name="Lombard V."/>
            <person name="Morin E."/>
            <person name="Otillar R."/>
            <person name="Lindquist E.A."/>
            <person name="Sun H."/>
            <person name="LaButti K.M."/>
            <person name="Schmutz J."/>
            <person name="Jabbour D."/>
            <person name="Luo H."/>
            <person name="Baker S.E."/>
            <person name="Pisabarro A.G."/>
            <person name="Walton J.D."/>
            <person name="Blanchette R.A."/>
            <person name="Henrissat B."/>
            <person name="Martin F."/>
            <person name="Cullen D."/>
            <person name="Hibbett D.S."/>
            <person name="Grigoriev I.V."/>
        </authorList>
    </citation>
    <scope>NUCLEOTIDE SEQUENCE [LARGE SCALE GENOMIC DNA]</scope>
    <source>
        <strain evidence="3">FD-172 SS1</strain>
    </source>
</reference>
<sequence length="184" mass="20315">MPVLTAAPTRKRARDADTDDSDASSPLPPSPALAPSEPLPLSTRSRLQPPQPHDDIEPTWASPSSLIPPSSSPSPQLPPSRERKTHYPAFGIRVRCVPKDKDASRPHTPPAPLAPNMNMNMNVNMGQQIKRLPEPRVLSRLHHHQQLQQQFQGLYADEDSPMDMDTYDPSVYAAPGASVLYSHR</sequence>
<keyword evidence="3" id="KW-1185">Reference proteome</keyword>
<evidence type="ECO:0000313" key="3">
    <source>
        <dbReference type="Proteomes" id="UP000027195"/>
    </source>
</evidence>
<gene>
    <name evidence="2" type="ORF">BOTBODRAFT_60075</name>
</gene>
<feature type="compositionally biased region" description="Low complexity" evidence="1">
    <location>
        <begin position="33"/>
        <end position="43"/>
    </location>
</feature>
<accession>A0A067M647</accession>